<evidence type="ECO:0000256" key="9">
    <source>
        <dbReference type="ARBA" id="ARBA00022833"/>
    </source>
</evidence>
<dbReference type="SUPFAM" id="SSF49599">
    <property type="entry name" value="TRAF domain-like"/>
    <property type="match status" value="1"/>
</dbReference>
<protein>
    <recommendedName>
        <fullName evidence="4">RING-type E3 ubiquitin transferase</fullName>
        <ecNumber evidence="4">2.3.2.27</ecNumber>
    </recommendedName>
</protein>
<comment type="caution">
    <text evidence="12">The sequence shown here is derived from an EMBL/GenBank/DDBJ whole genome shotgun (WGS) entry which is preliminary data.</text>
</comment>
<evidence type="ECO:0000256" key="4">
    <source>
        <dbReference type="ARBA" id="ARBA00012483"/>
    </source>
</evidence>
<dbReference type="InterPro" id="IPR013010">
    <property type="entry name" value="Znf_SIAH"/>
</dbReference>
<accession>A0AAW1V2X3</accession>
<keyword evidence="7 10" id="KW-0863">Zinc-finger</keyword>
<proteinExistence type="inferred from homology"/>
<dbReference type="Pfam" id="PF21361">
    <property type="entry name" value="Sina_ZnF"/>
    <property type="match status" value="1"/>
</dbReference>
<keyword evidence="9" id="KW-0862">Zinc</keyword>
<evidence type="ECO:0000256" key="10">
    <source>
        <dbReference type="PROSITE-ProRule" id="PRU00455"/>
    </source>
</evidence>
<evidence type="ECO:0000256" key="3">
    <source>
        <dbReference type="ARBA" id="ARBA00009119"/>
    </source>
</evidence>
<reference evidence="12 13" key="1">
    <citation type="submission" date="2023-03" db="EMBL/GenBank/DDBJ databases">
        <title>Genome insight into feeding habits of ladybird beetles.</title>
        <authorList>
            <person name="Li H.-S."/>
            <person name="Huang Y.-H."/>
            <person name="Pang H."/>
        </authorList>
    </citation>
    <scope>NUCLEOTIDE SEQUENCE [LARGE SCALE GENOMIC DNA]</scope>
    <source>
        <strain evidence="12">SYSU_2023b</strain>
        <tissue evidence="12">Whole body</tissue>
    </source>
</reference>
<dbReference type="GO" id="GO:0043161">
    <property type="term" value="P:proteasome-mediated ubiquitin-dependent protein catabolic process"/>
    <property type="evidence" value="ECO:0007669"/>
    <property type="project" value="TreeGrafter"/>
</dbReference>
<organism evidence="12 13">
    <name type="scientific">Henosepilachna vigintioctopunctata</name>
    <dbReference type="NCBI Taxonomy" id="420089"/>
    <lineage>
        <taxon>Eukaryota</taxon>
        <taxon>Metazoa</taxon>
        <taxon>Ecdysozoa</taxon>
        <taxon>Arthropoda</taxon>
        <taxon>Hexapoda</taxon>
        <taxon>Insecta</taxon>
        <taxon>Pterygota</taxon>
        <taxon>Neoptera</taxon>
        <taxon>Endopterygota</taxon>
        <taxon>Coleoptera</taxon>
        <taxon>Polyphaga</taxon>
        <taxon>Cucujiformia</taxon>
        <taxon>Coccinelloidea</taxon>
        <taxon>Coccinellidae</taxon>
        <taxon>Epilachninae</taxon>
        <taxon>Epilachnini</taxon>
        <taxon>Henosepilachna</taxon>
    </lineage>
</organism>
<dbReference type="InterPro" id="IPR013083">
    <property type="entry name" value="Znf_RING/FYVE/PHD"/>
</dbReference>
<dbReference type="EMBL" id="JARQZJ010000110">
    <property type="protein sequence ID" value="KAK9887469.1"/>
    <property type="molecule type" value="Genomic_DNA"/>
</dbReference>
<evidence type="ECO:0000256" key="2">
    <source>
        <dbReference type="ARBA" id="ARBA00004906"/>
    </source>
</evidence>
<evidence type="ECO:0000256" key="8">
    <source>
        <dbReference type="ARBA" id="ARBA00022786"/>
    </source>
</evidence>
<dbReference type="AlphaFoldDB" id="A0AAW1V2X3"/>
<dbReference type="PANTHER" id="PTHR45877">
    <property type="entry name" value="E3 UBIQUITIN-PROTEIN LIGASE SIAH2"/>
    <property type="match status" value="1"/>
</dbReference>
<gene>
    <name evidence="12" type="ORF">WA026_022616</name>
</gene>
<evidence type="ECO:0000256" key="6">
    <source>
        <dbReference type="ARBA" id="ARBA00022723"/>
    </source>
</evidence>
<comment type="pathway">
    <text evidence="2">Protein modification; protein ubiquitination.</text>
</comment>
<dbReference type="PANTHER" id="PTHR45877:SF2">
    <property type="entry name" value="E3 UBIQUITIN-PROTEIN LIGASE SINA-RELATED"/>
    <property type="match status" value="1"/>
</dbReference>
<dbReference type="Proteomes" id="UP001431783">
    <property type="component" value="Unassembled WGS sequence"/>
</dbReference>
<sequence length="268" mass="31829">MENLKKHLFKTDLDQENLIFKCSNCKNCLSVEPVVFNTFYKYLCGRRECEALSVSLGESYLQVLYQSVAEFLTFPCMYRRDGCMQELAWSEVPQHEKMCVYMNFRCPFYTETTLGIEECVWLGEFSELLPHVEAIHPEHEYLNPKIIEDIKDSRIRIYYLNVCRSLVLVSFFIDFENNVFCKLWADESIRELLECHLAFYNRNGTNSVCSEKRKAEVMRRNVLLEIMTENCLKVDLSSYSNILEDPCYFDFVLRLDKTQNVEIKKRRF</sequence>
<dbReference type="Gene3D" id="3.30.40.10">
    <property type="entry name" value="Zinc/RING finger domain, C3HC4 (zinc finger)"/>
    <property type="match status" value="1"/>
</dbReference>
<evidence type="ECO:0000256" key="7">
    <source>
        <dbReference type="ARBA" id="ARBA00022771"/>
    </source>
</evidence>
<evidence type="ECO:0000313" key="13">
    <source>
        <dbReference type="Proteomes" id="UP001431783"/>
    </source>
</evidence>
<dbReference type="GO" id="GO:0008270">
    <property type="term" value="F:zinc ion binding"/>
    <property type="evidence" value="ECO:0007669"/>
    <property type="project" value="UniProtKB-KW"/>
</dbReference>
<dbReference type="FunFam" id="3.30.40.10:FF:000041">
    <property type="entry name" value="E3 ubiquitin-protein ligase SINAT3"/>
    <property type="match status" value="1"/>
</dbReference>
<keyword evidence="8" id="KW-0833">Ubl conjugation pathway</keyword>
<dbReference type="GO" id="GO:0061630">
    <property type="term" value="F:ubiquitin protein ligase activity"/>
    <property type="evidence" value="ECO:0007669"/>
    <property type="project" value="UniProtKB-EC"/>
</dbReference>
<feature type="domain" description="SIAH-type" evidence="11">
    <location>
        <begin position="71"/>
        <end position="137"/>
    </location>
</feature>
<comment type="catalytic activity">
    <reaction evidence="1">
        <text>S-ubiquitinyl-[E2 ubiquitin-conjugating enzyme]-L-cysteine + [acceptor protein]-L-lysine = [E2 ubiquitin-conjugating enzyme]-L-cysteine + N(6)-ubiquitinyl-[acceptor protein]-L-lysine.</text>
        <dbReference type="EC" id="2.3.2.27"/>
    </reaction>
</comment>
<keyword evidence="5" id="KW-0808">Transferase</keyword>
<dbReference type="EC" id="2.3.2.27" evidence="4"/>
<name>A0AAW1V2X3_9CUCU</name>
<evidence type="ECO:0000256" key="5">
    <source>
        <dbReference type="ARBA" id="ARBA00022679"/>
    </source>
</evidence>
<keyword evidence="6" id="KW-0479">Metal-binding</keyword>
<evidence type="ECO:0000259" key="11">
    <source>
        <dbReference type="PROSITE" id="PS51081"/>
    </source>
</evidence>
<evidence type="ECO:0000313" key="12">
    <source>
        <dbReference type="EMBL" id="KAK9887469.1"/>
    </source>
</evidence>
<dbReference type="GO" id="GO:0005737">
    <property type="term" value="C:cytoplasm"/>
    <property type="evidence" value="ECO:0007669"/>
    <property type="project" value="TreeGrafter"/>
</dbReference>
<dbReference type="InterPro" id="IPR004162">
    <property type="entry name" value="SINA-like_animal"/>
</dbReference>
<keyword evidence="13" id="KW-1185">Reference proteome</keyword>
<evidence type="ECO:0000256" key="1">
    <source>
        <dbReference type="ARBA" id="ARBA00000900"/>
    </source>
</evidence>
<comment type="similarity">
    <text evidence="3">Belongs to the SINA (Seven in absentia) family.</text>
</comment>
<dbReference type="GO" id="GO:0031624">
    <property type="term" value="F:ubiquitin conjugating enzyme binding"/>
    <property type="evidence" value="ECO:0007669"/>
    <property type="project" value="TreeGrafter"/>
</dbReference>
<dbReference type="PROSITE" id="PS51081">
    <property type="entry name" value="ZF_SIAH"/>
    <property type="match status" value="1"/>
</dbReference>